<protein>
    <submittedName>
        <fullName evidence="6">Stage V sporulation protein D (Sporulation-specific penicillin-binding protein)</fullName>
    </submittedName>
</protein>
<keyword evidence="7" id="KW-1185">Reference proteome</keyword>
<dbReference type="AlphaFoldDB" id="A0A1M6FB68"/>
<dbReference type="Pfam" id="PF00905">
    <property type="entry name" value="Transpeptidase"/>
    <property type="match status" value="1"/>
</dbReference>
<evidence type="ECO:0000313" key="7">
    <source>
        <dbReference type="Proteomes" id="UP000324781"/>
    </source>
</evidence>
<dbReference type="GO" id="GO:0005886">
    <property type="term" value="C:plasma membrane"/>
    <property type="evidence" value="ECO:0007669"/>
    <property type="project" value="TreeGrafter"/>
</dbReference>
<dbReference type="SUPFAM" id="SSF56601">
    <property type="entry name" value="beta-lactamase/transpeptidase-like"/>
    <property type="match status" value="1"/>
</dbReference>
<evidence type="ECO:0000256" key="2">
    <source>
        <dbReference type="ARBA" id="ARBA00007171"/>
    </source>
</evidence>
<dbReference type="RefSeq" id="WP_243133209.1">
    <property type="nucleotide sequence ID" value="NZ_DAONMB010000039.1"/>
</dbReference>
<dbReference type="SUPFAM" id="SSF54184">
    <property type="entry name" value="Penicillin-binding protein 2x (pbp-2x), c-terminal domain"/>
    <property type="match status" value="2"/>
</dbReference>
<gene>
    <name evidence="6" type="ORF">SAMN05444373_10169</name>
</gene>
<keyword evidence="4" id="KW-0812">Transmembrane</keyword>
<dbReference type="SMART" id="SM00740">
    <property type="entry name" value="PASTA"/>
    <property type="match status" value="2"/>
</dbReference>
<dbReference type="PANTHER" id="PTHR30627">
    <property type="entry name" value="PEPTIDOGLYCAN D,D-TRANSPEPTIDASE"/>
    <property type="match status" value="1"/>
</dbReference>
<dbReference type="InterPro" id="IPR036138">
    <property type="entry name" value="PBP_dimer_sf"/>
</dbReference>
<evidence type="ECO:0000256" key="4">
    <source>
        <dbReference type="SAM" id="Phobius"/>
    </source>
</evidence>
<feature type="domain" description="PASTA" evidence="5">
    <location>
        <begin position="708"/>
        <end position="769"/>
    </location>
</feature>
<evidence type="ECO:0000256" key="1">
    <source>
        <dbReference type="ARBA" id="ARBA00004370"/>
    </source>
</evidence>
<keyword evidence="4" id="KW-1133">Transmembrane helix</keyword>
<dbReference type="GO" id="GO:0008658">
    <property type="term" value="F:penicillin binding"/>
    <property type="evidence" value="ECO:0007669"/>
    <property type="project" value="InterPro"/>
</dbReference>
<dbReference type="InterPro" id="IPR005543">
    <property type="entry name" value="PASTA_dom"/>
</dbReference>
<dbReference type="PROSITE" id="PS51178">
    <property type="entry name" value="PASTA"/>
    <property type="match status" value="2"/>
</dbReference>
<dbReference type="SUPFAM" id="SSF56519">
    <property type="entry name" value="Penicillin binding protein dimerisation domain"/>
    <property type="match status" value="1"/>
</dbReference>
<dbReference type="InterPro" id="IPR001460">
    <property type="entry name" value="PCN-bd_Tpept"/>
</dbReference>
<organism evidence="6 7">
    <name type="scientific">Thermoclostridium caenicola</name>
    <dbReference type="NCBI Taxonomy" id="659425"/>
    <lineage>
        <taxon>Bacteria</taxon>
        <taxon>Bacillati</taxon>
        <taxon>Bacillota</taxon>
        <taxon>Clostridia</taxon>
        <taxon>Eubacteriales</taxon>
        <taxon>Oscillospiraceae</taxon>
        <taxon>Thermoclostridium</taxon>
    </lineage>
</organism>
<evidence type="ECO:0000259" key="5">
    <source>
        <dbReference type="PROSITE" id="PS51178"/>
    </source>
</evidence>
<dbReference type="Gene3D" id="3.90.1310.10">
    <property type="entry name" value="Penicillin-binding protein 2a (Domain 2)"/>
    <property type="match status" value="1"/>
</dbReference>
<dbReference type="Gene3D" id="3.30.10.20">
    <property type="match status" value="2"/>
</dbReference>
<name>A0A1M6FB68_9FIRM</name>
<dbReference type="Pfam" id="PF03717">
    <property type="entry name" value="PBP_dimer"/>
    <property type="match status" value="1"/>
</dbReference>
<evidence type="ECO:0000313" key="6">
    <source>
        <dbReference type="EMBL" id="SHI94907.1"/>
    </source>
</evidence>
<dbReference type="CDD" id="cd06575">
    <property type="entry name" value="PASTA_Pbp2x-like_2"/>
    <property type="match status" value="1"/>
</dbReference>
<evidence type="ECO:0000256" key="3">
    <source>
        <dbReference type="ARBA" id="ARBA00023136"/>
    </source>
</evidence>
<dbReference type="EMBL" id="FQZP01000016">
    <property type="protein sequence ID" value="SHI94907.1"/>
    <property type="molecule type" value="Genomic_DNA"/>
</dbReference>
<dbReference type="InterPro" id="IPR012338">
    <property type="entry name" value="Beta-lactam/transpept-like"/>
</dbReference>
<keyword evidence="3 4" id="KW-0472">Membrane</keyword>
<accession>A0A1M6FB68</accession>
<sequence>MKSGNGKYRTGTQPRTALKAPVDLKSVRKKKQAGEIPTQPNTRMLKRREFFMLLVFTLSLFFMLYRVGFIQFVKGEEYQKKAYSTQTQKRMINPKRGTIYDRNGKGLAISASVDTVSVNPNGLRSEVKEPEKLQQLAQKLGEMLEMDAGDILEIFYKNSRFEYIKRKIDRDLGARVRNYVIGELGLQSIYIDEDSKRYYPNGSLAAHVLGFTGVDDQGLAGIELKLDATLRGMPGKIMNEVDVLGRPISFSKERYVEAVDGYDVFLTIDETIQYFTEKALEQAALNYNLKRGAAAIVMNPNTGEILAMASYPDFDPNDPDAKPDFVDDPDWKGFSSIENTNLLWSTVFRNKVVNDTYEPGSTFKAITAAAALEEGIVRPETTVVCKPYSLAGHTINCWHAGGHGQQDFAHAVYNSCNPVFVQEALAVGIDKFYSYVRMFGFQKRTGLELAGEPTDEEYRNLWHKNPTEIDLAVAGFGQRFQISPIQLATAYCAIANGGNLMKPMLVKQISDSNGNIIQKFEPQVIRKVISEETSRTVRTILEGVVSEGTGKNAYVSGYRIAGKTGTSETLQTESEGRYVVSFAAIAPADKPEIVVLVVLDHPQVEMHLRSGGILAAPVAGKLCEDILEYLQVERQYSEEDMKKMTEEVYVPSVVGLTVKEAVEKLKAYNLNYLVEGSQDENAVVTAQTPRADFSVPRNSTVILYTEGSPQDNMVPMPDLTNKTVDEATATMRSLGLNIRIKGEGTALSQQYEPGTLLPKGEVVDVEFMLLIAD</sequence>
<feature type="domain" description="PASTA" evidence="5">
    <location>
        <begin position="645"/>
        <end position="707"/>
    </location>
</feature>
<reference evidence="6 7" key="1">
    <citation type="submission" date="2016-11" db="EMBL/GenBank/DDBJ databases">
        <authorList>
            <person name="Varghese N."/>
            <person name="Submissions S."/>
        </authorList>
    </citation>
    <scope>NUCLEOTIDE SEQUENCE [LARGE SCALE GENOMIC DNA]</scope>
    <source>
        <strain evidence="6 7">DSM 19027</strain>
    </source>
</reference>
<dbReference type="Gene3D" id="3.40.710.10">
    <property type="entry name" value="DD-peptidase/beta-lactamase superfamily"/>
    <property type="match status" value="1"/>
</dbReference>
<comment type="subcellular location">
    <subcellularLocation>
        <location evidence="1">Membrane</location>
    </subcellularLocation>
</comment>
<dbReference type="InterPro" id="IPR050515">
    <property type="entry name" value="Beta-lactam/transpept"/>
</dbReference>
<feature type="transmembrane region" description="Helical" evidence="4">
    <location>
        <begin position="50"/>
        <end position="73"/>
    </location>
</feature>
<dbReference type="Gene3D" id="1.10.150.770">
    <property type="match status" value="1"/>
</dbReference>
<dbReference type="Proteomes" id="UP000324781">
    <property type="component" value="Unassembled WGS sequence"/>
</dbReference>
<dbReference type="GO" id="GO:0071555">
    <property type="term" value="P:cell wall organization"/>
    <property type="evidence" value="ECO:0007669"/>
    <property type="project" value="TreeGrafter"/>
</dbReference>
<dbReference type="InterPro" id="IPR005311">
    <property type="entry name" value="PBP_dimer"/>
</dbReference>
<comment type="similarity">
    <text evidence="2">Belongs to the transpeptidase family.</text>
</comment>
<dbReference type="Pfam" id="PF03793">
    <property type="entry name" value="PASTA"/>
    <property type="match status" value="2"/>
</dbReference>
<dbReference type="CDD" id="cd06576">
    <property type="entry name" value="PASTA_Pbp2x-like_1"/>
    <property type="match status" value="1"/>
</dbReference>
<proteinExistence type="inferred from homology"/>
<dbReference type="PANTHER" id="PTHR30627:SF1">
    <property type="entry name" value="PEPTIDOGLYCAN D,D-TRANSPEPTIDASE FTSI"/>
    <property type="match status" value="1"/>
</dbReference>